<evidence type="ECO:0000313" key="5">
    <source>
        <dbReference type="EMBL" id="MBD6615601.1"/>
    </source>
</evidence>
<dbReference type="EMBL" id="VJXY01000005">
    <property type="protein sequence ID" value="MBD6615601.1"/>
    <property type="molecule type" value="Genomic_DNA"/>
</dbReference>
<dbReference type="SUPFAM" id="SSF50978">
    <property type="entry name" value="WD40 repeat-like"/>
    <property type="match status" value="1"/>
</dbReference>
<evidence type="ECO:0000259" key="4">
    <source>
        <dbReference type="Pfam" id="PF20703"/>
    </source>
</evidence>
<dbReference type="SUPFAM" id="SSF50998">
    <property type="entry name" value="Quinoprotein alcohol dehydrogenase-like"/>
    <property type="match status" value="1"/>
</dbReference>
<feature type="repeat" description="WD" evidence="3">
    <location>
        <begin position="1250"/>
        <end position="1282"/>
    </location>
</feature>
<dbReference type="CDD" id="cd00200">
    <property type="entry name" value="WD40"/>
    <property type="match status" value="2"/>
</dbReference>
<dbReference type="PROSITE" id="PS00678">
    <property type="entry name" value="WD_REPEATS_1"/>
    <property type="match status" value="5"/>
</dbReference>
<comment type="caution">
    <text evidence="5">The sequence shown here is derived from an EMBL/GenBank/DDBJ whole genome shotgun (WGS) entry which is preliminary data.</text>
</comment>
<dbReference type="SUPFAM" id="SSF52540">
    <property type="entry name" value="P-loop containing nucleoside triphosphate hydrolases"/>
    <property type="match status" value="1"/>
</dbReference>
<keyword evidence="6" id="KW-1185">Reference proteome</keyword>
<evidence type="ECO:0000256" key="3">
    <source>
        <dbReference type="PROSITE-ProRule" id="PRU00221"/>
    </source>
</evidence>
<dbReference type="InterPro" id="IPR049052">
    <property type="entry name" value="nSTAND1"/>
</dbReference>
<dbReference type="Gene3D" id="2.130.10.10">
    <property type="entry name" value="YVTN repeat-like/Quinoprotein amine dehydrogenase"/>
    <property type="match status" value="5"/>
</dbReference>
<feature type="repeat" description="WD" evidence="3">
    <location>
        <begin position="1033"/>
        <end position="1065"/>
    </location>
</feature>
<reference evidence="5" key="1">
    <citation type="submission" date="2019-07" db="EMBL/GenBank/DDBJ databases">
        <title>Toxilogical consequences of a new and cryptic species of cyanobacteria (Komarekiella delphini-convector) recovered from the epidermis of a bottlenose dolphin and 1500 ft. in the air.</title>
        <authorList>
            <person name="Brown A.O."/>
            <person name="Dvorak P."/>
            <person name="Villanueva C.D."/>
            <person name="Foss A.J."/>
            <person name="Garvey A.D."/>
            <person name="Gibson Q.A."/>
            <person name="Johansen J.R."/>
            <person name="Casamatta D.A."/>
        </authorList>
    </citation>
    <scope>NUCLEOTIDE SEQUENCE</scope>
    <source>
        <strain evidence="5">SJRDD-AB1</strain>
    </source>
</reference>
<feature type="repeat" description="WD" evidence="3">
    <location>
        <begin position="1209"/>
        <end position="1250"/>
    </location>
</feature>
<dbReference type="RefSeq" id="WP_191756847.1">
    <property type="nucleotide sequence ID" value="NZ_VJXY01000005.1"/>
</dbReference>
<dbReference type="SMART" id="SM00320">
    <property type="entry name" value="WD40"/>
    <property type="match status" value="14"/>
</dbReference>
<dbReference type="InterPro" id="IPR015943">
    <property type="entry name" value="WD40/YVTN_repeat-like_dom_sf"/>
</dbReference>
<feature type="repeat" description="WD" evidence="3">
    <location>
        <begin position="1332"/>
        <end position="1366"/>
    </location>
</feature>
<dbReference type="PANTHER" id="PTHR19879:SF9">
    <property type="entry name" value="TRANSCRIPTION INITIATION FACTOR TFIID SUBUNIT 5"/>
    <property type="match status" value="1"/>
</dbReference>
<feature type="repeat" description="WD" evidence="3">
    <location>
        <begin position="1082"/>
        <end position="1116"/>
    </location>
</feature>
<name>A0AA40VQV3_9NOST</name>
<organism evidence="5 6">
    <name type="scientific">Komarekiella delphini-convector SJRDD-AB1</name>
    <dbReference type="NCBI Taxonomy" id="2593771"/>
    <lineage>
        <taxon>Bacteria</taxon>
        <taxon>Bacillati</taxon>
        <taxon>Cyanobacteriota</taxon>
        <taxon>Cyanophyceae</taxon>
        <taxon>Nostocales</taxon>
        <taxon>Nostocaceae</taxon>
        <taxon>Komarekiella</taxon>
        <taxon>Komarekiella delphini-convector</taxon>
    </lineage>
</organism>
<accession>A0AA40VQV3</accession>
<dbReference type="PRINTS" id="PR00320">
    <property type="entry name" value="GPROTEINBRPT"/>
</dbReference>
<gene>
    <name evidence="5" type="ORF">FNW02_07065</name>
</gene>
<dbReference type="PANTHER" id="PTHR19879">
    <property type="entry name" value="TRANSCRIPTION INITIATION FACTOR TFIID"/>
    <property type="match status" value="1"/>
</dbReference>
<dbReference type="Pfam" id="PF13365">
    <property type="entry name" value="Trypsin_2"/>
    <property type="match status" value="1"/>
</dbReference>
<dbReference type="Proteomes" id="UP001165986">
    <property type="component" value="Unassembled WGS sequence"/>
</dbReference>
<dbReference type="InterPro" id="IPR011047">
    <property type="entry name" value="Quinoprotein_ADH-like_sf"/>
</dbReference>
<dbReference type="Pfam" id="PF00400">
    <property type="entry name" value="WD40"/>
    <property type="match status" value="13"/>
</dbReference>
<evidence type="ECO:0000256" key="1">
    <source>
        <dbReference type="ARBA" id="ARBA00022574"/>
    </source>
</evidence>
<dbReference type="Pfam" id="PF20703">
    <property type="entry name" value="nSTAND1"/>
    <property type="match status" value="1"/>
</dbReference>
<feature type="repeat" description="WD" evidence="3">
    <location>
        <begin position="1123"/>
        <end position="1156"/>
    </location>
</feature>
<dbReference type="PROSITE" id="PS50082">
    <property type="entry name" value="WD_REPEATS_2"/>
    <property type="match status" value="12"/>
</dbReference>
<dbReference type="SUPFAM" id="SSF50494">
    <property type="entry name" value="Trypsin-like serine proteases"/>
    <property type="match status" value="1"/>
</dbReference>
<dbReference type="InterPro" id="IPR027417">
    <property type="entry name" value="P-loop_NTPase"/>
</dbReference>
<dbReference type="InterPro" id="IPR036322">
    <property type="entry name" value="WD40_repeat_dom_sf"/>
</dbReference>
<dbReference type="Gene3D" id="3.40.50.300">
    <property type="entry name" value="P-loop containing nucleotide triphosphate hydrolases"/>
    <property type="match status" value="1"/>
</dbReference>
<feature type="repeat" description="WD" evidence="3">
    <location>
        <begin position="1291"/>
        <end position="1332"/>
    </location>
</feature>
<feature type="repeat" description="WD" evidence="3">
    <location>
        <begin position="901"/>
        <end position="943"/>
    </location>
</feature>
<feature type="repeat" description="WD" evidence="3">
    <location>
        <begin position="1169"/>
        <end position="1210"/>
    </location>
</feature>
<proteinExistence type="predicted"/>
<feature type="domain" description="Novel STAND NTPase 1" evidence="4">
    <location>
        <begin position="214"/>
        <end position="607"/>
    </location>
</feature>
<feature type="repeat" description="WD" evidence="3">
    <location>
        <begin position="860"/>
        <end position="901"/>
    </location>
</feature>
<keyword evidence="1 3" id="KW-0853">WD repeat</keyword>
<dbReference type="Gene3D" id="2.40.10.120">
    <property type="match status" value="1"/>
</dbReference>
<feature type="repeat" description="WD" evidence="3">
    <location>
        <begin position="797"/>
        <end position="838"/>
    </location>
</feature>
<dbReference type="PROSITE" id="PS50294">
    <property type="entry name" value="WD_REPEATS_REGION"/>
    <property type="match status" value="10"/>
</dbReference>
<dbReference type="InterPro" id="IPR020472">
    <property type="entry name" value="WD40_PAC1"/>
</dbReference>
<protein>
    <recommendedName>
        <fullName evidence="4">Novel STAND NTPase 1 domain-containing protein</fullName>
    </recommendedName>
</protein>
<dbReference type="InterPro" id="IPR001680">
    <property type="entry name" value="WD40_rpt"/>
</dbReference>
<dbReference type="InterPro" id="IPR019775">
    <property type="entry name" value="WD40_repeat_CS"/>
</dbReference>
<dbReference type="InterPro" id="IPR009003">
    <property type="entry name" value="Peptidase_S1_PA"/>
</dbReference>
<sequence>MTAPLELSVVRIYSNSGKVIGAGFLSQRYILTCAHVIADALGLPRKTTQMPDAEITVDFPLVAAKQLLKAKVVFWLPVNPDVEVEDIAGLELKHSPLDKALLAPLITSDDWAGHPLRVLGFPAGQPDGVWATGVLRGRTAKGWVQLEDVKQPGYRLEPGFSGAPIWDSELQGIAGIAVAVDINRPEAKVGFMIPTQVLVNAWSVLREQAIASCPYRGLFPFREEDKSFFFGRDIFTQKLVDTVQKQSLIAVIGASGSGKSSVVFAGLIPNLRQQGNWLIESFRPKTHPVDELAAVIVRLREPDKGKTQQDIDAGKLACGLRAGQVAAHTVLSRILSENQDKRLLLVVDQFEELYASCSDIKERQLFLNQLLEAAELVQNFTLLLTLRADFLGYALSDRRFADALQNADLKLAPMNQQELQQAIAQPANKQGVRLEQGLAERILQAVANSPGNLPLLEFTLTQLWAKQQNRQMTHAAYEAIGGVEKSLANHAEAEFAKLKTEEQQQAQPVFVQLVRPGEGTEDTRRLATRSEVGDNNWDLVKRLADARLVVTGLDEIAGKETVEIVHETLIREWGRLHGWMESDRSFRTWQELLRSRMRQWENAGKDEGPLLRGVPLGQAENWLKLRREELSQAEQDFIQQSLALRDRDRKQKEHRRKLTLFGLTSGLVVVSILAMVAFWLRWTAEVEGLGVNALKNFESGAGEIEALVSAMAAGQEVKKMTFWNHQCLQDCPATSPLLALQKILDNIHQTNQINTYQRGVNSIRFLKKEKQDELIVAGGENGTVTWRNFQGNELKKPKLHNNSIKSIDFSEDQTILATGATNGWVKLWNVSASQESPSLITSMHHECVDGQQLREYDQPKEDDKCSVNNVRFLPKSNLLATTGDDGKVKLWRFNGEPVLTIDAHQGSIKSLNPNSDNIQQFATAGEDGLAKLWDIKGTKLATFKGHECSVKDTKKCSVNSVWFYPKKKQVATAGDDGTVRLWNLAGEELAKFEADSEGVETVRIRNDGLIATSGSNGKVRLWNNFKGTLQAEFLGHQGSVVSIRFNEGGDTLATAGKDDGTVRIWAVPGKSLIKPKNPLTKLKGHEKAVGSVRFSPDGKLLVTASDDDIIRLWNLQGKLIRQFKANQGGVNSVRFSPKEAENLIVTGGKDGTIKIWTRTGESLKPLKPFEGHSQAIRSINFDNKGDRLVSAGNDGMAKLWDLKGNKLQEFPHIGKVETTRFSPDDKLVATVGENGTALLWDISSKQSKQLTGHKGYVNTVGFSPTENKLATAGDDATVRLWDYAGNQLKEFKTYEGRVTQITFSRDGKLLTTSSATYTTRLWNLSGQQVAEFKGHQGSVRSADFSPDSKLLATANEDKTAIAWRVRGLDELLHEGCDRLKDYFVTYPEEKKKLSMCR</sequence>
<feature type="repeat" description="WD" evidence="3">
    <location>
        <begin position="958"/>
        <end position="992"/>
    </location>
</feature>
<evidence type="ECO:0000256" key="2">
    <source>
        <dbReference type="ARBA" id="ARBA00022737"/>
    </source>
</evidence>
<evidence type="ECO:0000313" key="6">
    <source>
        <dbReference type="Proteomes" id="UP001165986"/>
    </source>
</evidence>
<keyword evidence="2" id="KW-0677">Repeat</keyword>